<dbReference type="InterPro" id="IPR009009">
    <property type="entry name" value="RlpA-like_DPBB"/>
</dbReference>
<keyword evidence="1 3" id="KW-0456">Lyase</keyword>
<name>A0AAU7JM99_9HYPH</name>
<protein>
    <recommendedName>
        <fullName evidence="3">Endolytic peptidoglycan transglycosylase RlpA</fullName>
        <ecNumber evidence="3">4.2.2.-</ecNumber>
    </recommendedName>
</protein>
<dbReference type="AlphaFoldDB" id="A0AAU7JM99"/>
<dbReference type="PANTHER" id="PTHR34183">
    <property type="entry name" value="ENDOLYTIC PEPTIDOGLYCAN TRANSGLYCOSYLASE RLPA"/>
    <property type="match status" value="1"/>
</dbReference>
<proteinExistence type="inferred from homology"/>
<evidence type="ECO:0000256" key="2">
    <source>
        <dbReference type="ARBA" id="ARBA00023316"/>
    </source>
</evidence>
<dbReference type="RefSeq" id="WP_406858054.1">
    <property type="nucleotide sequence ID" value="NZ_CP157484.1"/>
</dbReference>
<evidence type="ECO:0000259" key="6">
    <source>
        <dbReference type="Pfam" id="PF03330"/>
    </source>
</evidence>
<evidence type="ECO:0000256" key="1">
    <source>
        <dbReference type="ARBA" id="ARBA00023239"/>
    </source>
</evidence>
<dbReference type="HAMAP" id="MF_02071">
    <property type="entry name" value="RlpA"/>
    <property type="match status" value="1"/>
</dbReference>
<sequence length="389" mass="40462">MGLNRISTDPAVASVSSSRLSILQSSSASFLSVSRGTALSRGARIGAAIAIGLVAANCSSSPTRVARGGGVDPKYGVSASPRVVADGQPVPKGGGRDLVGKPYVVAGRLYTPREIPNYSSVGTASWYGSAFHGRLTANGEVFDRNSITAAHPTLPLPSYIRVTNMDNGYSMIARVNDRGPYHGNRLIDVSQRVAESLRFKHIGTARVRVDYVGRAALSGSDDERLYATLRNDGLPAQLRGSATLVASAEPAYAPQPILAARQAPAAPAQEPEDDSAQEAAAPVQPSRTIAAPRTAQPAASSPVVAALPLGRPAPGVPLPPDRPFDLGTIPNAAKPVAAPVRRTAQTGGAVTAGLFYAQAEPMASSFRKDDPMGRLIQQNFVPLRSGAQF</sequence>
<feature type="domain" description="RlpA-like protein double-psi beta-barrel" evidence="6">
    <location>
        <begin position="120"/>
        <end position="209"/>
    </location>
</feature>
<comment type="function">
    <text evidence="3">Lytic transglycosylase with a strong preference for naked glycan strands that lack stem peptides.</text>
</comment>
<dbReference type="GO" id="GO:0071555">
    <property type="term" value="P:cell wall organization"/>
    <property type="evidence" value="ECO:0007669"/>
    <property type="project" value="UniProtKB-KW"/>
</dbReference>
<dbReference type="GO" id="GO:0008932">
    <property type="term" value="F:lytic endotransglycosylase activity"/>
    <property type="evidence" value="ECO:0007669"/>
    <property type="project" value="UniProtKB-UniRule"/>
</dbReference>
<dbReference type="InterPro" id="IPR012997">
    <property type="entry name" value="RplA"/>
</dbReference>
<accession>A0AAU7JM99</accession>
<evidence type="ECO:0000256" key="5">
    <source>
        <dbReference type="SAM" id="MobiDB-lite"/>
    </source>
</evidence>
<dbReference type="InterPro" id="IPR036908">
    <property type="entry name" value="RlpA-like_sf"/>
</dbReference>
<keyword evidence="2 3" id="KW-0961">Cell wall biogenesis/degradation</keyword>
<dbReference type="Pfam" id="PF03330">
    <property type="entry name" value="DPBB_1"/>
    <property type="match status" value="1"/>
</dbReference>
<reference evidence="7" key="1">
    <citation type="submission" date="2024-05" db="EMBL/GenBank/DDBJ databases">
        <authorList>
            <person name="Kim S."/>
            <person name="Heo J."/>
            <person name="Choi H."/>
            <person name="Choi Y."/>
            <person name="Kwon S.-W."/>
            <person name="Kim Y."/>
        </authorList>
    </citation>
    <scope>NUCLEOTIDE SEQUENCE</scope>
    <source>
        <strain evidence="7">KACC 23698</strain>
    </source>
</reference>
<gene>
    <name evidence="3" type="primary">rlpA</name>
    <name evidence="7" type="ORF">ABEG18_10740</name>
</gene>
<evidence type="ECO:0000313" key="7">
    <source>
        <dbReference type="EMBL" id="XBO41204.1"/>
    </source>
</evidence>
<dbReference type="EC" id="4.2.2.-" evidence="3"/>
<dbReference type="PANTHER" id="PTHR34183:SF1">
    <property type="entry name" value="ENDOLYTIC PEPTIDOGLYCAN TRANSGLYCOSYLASE RLPA"/>
    <property type="match status" value="1"/>
</dbReference>
<dbReference type="EMBL" id="CP157484">
    <property type="protein sequence ID" value="XBO41204.1"/>
    <property type="molecule type" value="Genomic_DNA"/>
</dbReference>
<evidence type="ECO:0000256" key="3">
    <source>
        <dbReference type="HAMAP-Rule" id="MF_02071"/>
    </source>
</evidence>
<feature type="region of interest" description="Disordered" evidence="5">
    <location>
        <begin position="261"/>
        <end position="297"/>
    </location>
</feature>
<comment type="similarity">
    <text evidence="3 4">Belongs to the RlpA family.</text>
</comment>
<dbReference type="GO" id="GO:0000270">
    <property type="term" value="P:peptidoglycan metabolic process"/>
    <property type="evidence" value="ECO:0007669"/>
    <property type="project" value="UniProtKB-UniRule"/>
</dbReference>
<dbReference type="InterPro" id="IPR034718">
    <property type="entry name" value="RlpA"/>
</dbReference>
<evidence type="ECO:0000256" key="4">
    <source>
        <dbReference type="RuleBase" id="RU003495"/>
    </source>
</evidence>
<organism evidence="7">
    <name type="scientific">Alsobacter sp. KACC 23698</name>
    <dbReference type="NCBI Taxonomy" id="3149229"/>
    <lineage>
        <taxon>Bacteria</taxon>
        <taxon>Pseudomonadati</taxon>
        <taxon>Pseudomonadota</taxon>
        <taxon>Alphaproteobacteria</taxon>
        <taxon>Hyphomicrobiales</taxon>
        <taxon>Alsobacteraceae</taxon>
        <taxon>Alsobacter</taxon>
    </lineage>
</organism>
<dbReference type="CDD" id="cd22268">
    <property type="entry name" value="DPBB_RlpA-like"/>
    <property type="match status" value="1"/>
</dbReference>
<dbReference type="Gene3D" id="2.40.40.10">
    <property type="entry name" value="RlpA-like domain"/>
    <property type="match status" value="1"/>
</dbReference>
<dbReference type="SUPFAM" id="SSF50685">
    <property type="entry name" value="Barwin-like endoglucanases"/>
    <property type="match status" value="1"/>
</dbReference>
<dbReference type="NCBIfam" id="TIGR00413">
    <property type="entry name" value="rlpA"/>
    <property type="match status" value="1"/>
</dbReference>